<dbReference type="AlphaFoldDB" id="A0A9Q0LZN3"/>
<reference evidence="8" key="1">
    <citation type="submission" date="2022-12" db="EMBL/GenBank/DDBJ databases">
        <title>Genome assemblies of Blomia tropicalis.</title>
        <authorList>
            <person name="Cui Y."/>
        </authorList>
    </citation>
    <scope>NUCLEOTIDE SEQUENCE</scope>
    <source>
        <tissue evidence="8">Adult mites</tissue>
    </source>
</reference>
<keyword evidence="6" id="KW-0539">Nucleus</keyword>
<evidence type="ECO:0000256" key="2">
    <source>
        <dbReference type="ARBA" id="ARBA00023015"/>
    </source>
</evidence>
<dbReference type="GO" id="GO:0000978">
    <property type="term" value="F:RNA polymerase II cis-regulatory region sequence-specific DNA binding"/>
    <property type="evidence" value="ECO:0007669"/>
    <property type="project" value="TreeGrafter"/>
</dbReference>
<gene>
    <name evidence="8" type="ORF">RDWZM_007338</name>
</gene>
<evidence type="ECO:0000313" key="9">
    <source>
        <dbReference type="Proteomes" id="UP001142055"/>
    </source>
</evidence>
<evidence type="ECO:0000256" key="7">
    <source>
        <dbReference type="SAM" id="MobiDB-lite"/>
    </source>
</evidence>
<dbReference type="InterPro" id="IPR024940">
    <property type="entry name" value="TCF/LEF"/>
</dbReference>
<sequence length="268" mass="29127">MAAAVGASHSGSPLPFMMPNIDGFPQPPPAHMGISPVMRCETKANISMFMDIDFSPSNGSANSNVSNGLSNGSKSTSRNGNTTSNGGSNNNLHANLEELHMELHPGWTAKDNYAINAKRKKKKRERNADGERGALKKCRARYGLDQQDNWCKPCRRKKKCIRYLEALRASQAENRHDGDNLGSVGSVEAPTPDSKSTDESDSADLSPPNSEYPHFMSPFGHFSPGPSFGSRMTSLFKPSPTFAATPNHMPPRNGSFSIEQLARPHCPQ</sequence>
<comment type="subcellular location">
    <subcellularLocation>
        <location evidence="1">Nucleus</location>
    </subcellularLocation>
</comment>
<evidence type="ECO:0000313" key="8">
    <source>
        <dbReference type="EMBL" id="KAJ6216181.1"/>
    </source>
</evidence>
<dbReference type="EMBL" id="JAPWDV010000003">
    <property type="protein sequence ID" value="KAJ6216181.1"/>
    <property type="molecule type" value="Genomic_DNA"/>
</dbReference>
<accession>A0A9Q0LZN3</accession>
<keyword evidence="2" id="KW-0805">Transcription regulation</keyword>
<keyword evidence="9" id="KW-1185">Reference proteome</keyword>
<dbReference type="GO" id="GO:0000785">
    <property type="term" value="C:chromatin"/>
    <property type="evidence" value="ECO:0007669"/>
    <property type="project" value="TreeGrafter"/>
</dbReference>
<proteinExistence type="predicted"/>
<feature type="region of interest" description="Disordered" evidence="7">
    <location>
        <begin position="239"/>
        <end position="268"/>
    </location>
</feature>
<evidence type="ECO:0000256" key="3">
    <source>
        <dbReference type="ARBA" id="ARBA00023125"/>
    </source>
</evidence>
<dbReference type="Proteomes" id="UP001142055">
    <property type="component" value="Chromosome 3"/>
</dbReference>
<keyword evidence="5" id="KW-0804">Transcription</keyword>
<keyword evidence="4" id="KW-0010">Activator</keyword>
<evidence type="ECO:0000256" key="1">
    <source>
        <dbReference type="ARBA" id="ARBA00004123"/>
    </source>
</evidence>
<keyword evidence="3" id="KW-0238">DNA-binding</keyword>
<dbReference type="GO" id="GO:0060070">
    <property type="term" value="P:canonical Wnt signaling pathway"/>
    <property type="evidence" value="ECO:0007669"/>
    <property type="project" value="TreeGrafter"/>
</dbReference>
<dbReference type="PANTHER" id="PTHR10373">
    <property type="entry name" value="TRANSCRIPTION FACTOR 7 FAMILY MEMBER"/>
    <property type="match status" value="1"/>
</dbReference>
<feature type="region of interest" description="Disordered" evidence="7">
    <location>
        <begin position="174"/>
        <end position="218"/>
    </location>
</feature>
<comment type="caution">
    <text evidence="8">The sequence shown here is derived from an EMBL/GenBank/DDBJ whole genome shotgun (WGS) entry which is preliminary data.</text>
</comment>
<dbReference type="GO" id="GO:1990907">
    <property type="term" value="C:beta-catenin-TCF complex"/>
    <property type="evidence" value="ECO:0007669"/>
    <property type="project" value="TreeGrafter"/>
</dbReference>
<protein>
    <recommendedName>
        <fullName evidence="10">Protein pangolin</fullName>
    </recommendedName>
</protein>
<organism evidence="8 9">
    <name type="scientific">Blomia tropicalis</name>
    <name type="common">Mite</name>
    <dbReference type="NCBI Taxonomy" id="40697"/>
    <lineage>
        <taxon>Eukaryota</taxon>
        <taxon>Metazoa</taxon>
        <taxon>Ecdysozoa</taxon>
        <taxon>Arthropoda</taxon>
        <taxon>Chelicerata</taxon>
        <taxon>Arachnida</taxon>
        <taxon>Acari</taxon>
        <taxon>Acariformes</taxon>
        <taxon>Sarcoptiformes</taxon>
        <taxon>Astigmata</taxon>
        <taxon>Glycyphagoidea</taxon>
        <taxon>Echimyopodidae</taxon>
        <taxon>Blomia</taxon>
    </lineage>
</organism>
<feature type="region of interest" description="Disordered" evidence="7">
    <location>
        <begin position="61"/>
        <end position="92"/>
    </location>
</feature>
<dbReference type="PANTHER" id="PTHR10373:SF38">
    <property type="entry name" value="PROTEIN PANGOLIN, ISOFORM J"/>
    <property type="match status" value="1"/>
</dbReference>
<evidence type="ECO:0000256" key="4">
    <source>
        <dbReference type="ARBA" id="ARBA00023159"/>
    </source>
</evidence>
<dbReference type="GO" id="GO:0000981">
    <property type="term" value="F:DNA-binding transcription factor activity, RNA polymerase II-specific"/>
    <property type="evidence" value="ECO:0007669"/>
    <property type="project" value="TreeGrafter"/>
</dbReference>
<evidence type="ECO:0008006" key="10">
    <source>
        <dbReference type="Google" id="ProtNLM"/>
    </source>
</evidence>
<name>A0A9Q0LZN3_BLOTA</name>
<evidence type="ECO:0000256" key="5">
    <source>
        <dbReference type="ARBA" id="ARBA00023163"/>
    </source>
</evidence>
<dbReference type="SMART" id="SM01366">
    <property type="entry name" value="c-clamp"/>
    <property type="match status" value="1"/>
</dbReference>
<evidence type="ECO:0000256" key="6">
    <source>
        <dbReference type="ARBA" id="ARBA00023242"/>
    </source>
</evidence>